<dbReference type="Pfam" id="PF17103">
    <property type="entry name" value="Stealth_CR4"/>
    <property type="match status" value="1"/>
</dbReference>
<dbReference type="InterPro" id="IPR031358">
    <property type="entry name" value="Stealth_CR1"/>
</dbReference>
<feature type="domain" description="Stealth protein CR3 conserved region 3" evidence="7">
    <location>
        <begin position="482"/>
        <end position="528"/>
    </location>
</feature>
<name>A0ABR9HJ41_9ACTN</name>
<sequence length="617" mass="68942">MSLTARAKRTTERLLPPSVRARREERRQAEAALRAQEKRLAKIAARRRALLAEDPRLRTFTVPEEQDTSSEEQGSGTAGAAGRPGGTEMLGRVVEHFTAAGASDRNLGLVTEALRSAGVDYFLVPGRSPLRHVVGVHRSGKKAFLEAMRELYAHSAVYAAKPGSRGRITNHSAYVDGALAENVKSGLVIRFAEQLLSAGGDLFAGFEYGCDVEFWRDGSSVLESERAERALDRLRVKVPADAMAEALLAPRPNRIADVLPASERVTAALTVRGRELPTYRPFSHRHAEQVDFPVDVVYTWVDGSDPEHADKRARHRGQQPDLASHAANASRFTDHEELRYSLRSLQMYAPFVRNIYVVTDNQVPHWLDTGEPGLTVVDHRDIFTDPGVLPVFSSRAIETQLHHIEGLSERYLYLNDDVFFANPVGAEHFFHANGIALLPFSPHQIGVGPPVPEEAAPNWAGKNARRLFLDSFGANIAQKIRHAPYPQIRQVHRELEERYREDVERTAASRFRHPDDIAMATTLHQYYALLNGYGVRGEYRTRYVDIGTDTAAEKLASLVPGEYDFLCLNDFDTPPEQQEAVSRMVRDFLERRFPFPSRFEKQTEPAGNRGSRVSAAV</sequence>
<comment type="similarity">
    <text evidence="1">Belongs to the stealth family.</text>
</comment>
<feature type="region of interest" description="Disordered" evidence="4">
    <location>
        <begin position="57"/>
        <end position="87"/>
    </location>
</feature>
<feature type="domain" description="Stealth protein CR2 conserved region 2" evidence="5">
    <location>
        <begin position="331"/>
        <end position="435"/>
    </location>
</feature>
<evidence type="ECO:0000256" key="3">
    <source>
        <dbReference type="ARBA" id="ARBA00023169"/>
    </source>
</evidence>
<dbReference type="RefSeq" id="WP_191272099.1">
    <property type="nucleotide sequence ID" value="NZ_BMXJ01000005.1"/>
</dbReference>
<dbReference type="Pfam" id="PF11380">
    <property type="entry name" value="Stealth_CR2"/>
    <property type="match status" value="1"/>
</dbReference>
<keyword evidence="2" id="KW-0808">Transferase</keyword>
<evidence type="ECO:0000259" key="8">
    <source>
        <dbReference type="Pfam" id="PF17103"/>
    </source>
</evidence>
<evidence type="ECO:0000259" key="5">
    <source>
        <dbReference type="Pfam" id="PF11380"/>
    </source>
</evidence>
<gene>
    <name evidence="9" type="ORF">H4W79_003243</name>
</gene>
<keyword evidence="3" id="KW-0270">Exopolysaccharide synthesis</keyword>
<evidence type="ECO:0000259" key="6">
    <source>
        <dbReference type="Pfam" id="PF17101"/>
    </source>
</evidence>
<dbReference type="InterPro" id="IPR031357">
    <property type="entry name" value="Stealth_CR3"/>
</dbReference>
<keyword evidence="10" id="KW-1185">Reference proteome</keyword>
<comment type="caution">
    <text evidence="9">The sequence shown here is derived from an EMBL/GenBank/DDBJ whole genome shotgun (WGS) entry which is preliminary data.</text>
</comment>
<accession>A0ABR9HJ41</accession>
<dbReference type="PANTHER" id="PTHR24045:SF0">
    <property type="entry name" value="N-ACETYLGLUCOSAMINE-1-PHOSPHOTRANSFERASE SUBUNITS ALPHA_BETA"/>
    <property type="match status" value="1"/>
</dbReference>
<dbReference type="Proteomes" id="UP000598217">
    <property type="component" value="Unassembled WGS sequence"/>
</dbReference>
<feature type="compositionally biased region" description="Gly residues" evidence="4">
    <location>
        <begin position="76"/>
        <end position="85"/>
    </location>
</feature>
<protein>
    <recommendedName>
        <fullName evidence="11">Stealth protein CR4, conserved region 4</fullName>
    </recommendedName>
</protein>
<reference evidence="9 10" key="1">
    <citation type="submission" date="2020-10" db="EMBL/GenBank/DDBJ databases">
        <title>Sequencing the genomes of 1000 actinobacteria strains.</title>
        <authorList>
            <person name="Klenk H.-P."/>
        </authorList>
    </citation>
    <scope>NUCLEOTIDE SEQUENCE [LARGE SCALE GENOMIC DNA]</scope>
    <source>
        <strain evidence="9 10">DSM 45157</strain>
    </source>
</reference>
<feature type="domain" description="Stealth protein CR4 conserved region 4" evidence="8">
    <location>
        <begin position="563"/>
        <end position="606"/>
    </location>
</feature>
<dbReference type="PANTHER" id="PTHR24045">
    <property type="match status" value="1"/>
</dbReference>
<proteinExistence type="inferred from homology"/>
<evidence type="ECO:0008006" key="11">
    <source>
        <dbReference type="Google" id="ProtNLM"/>
    </source>
</evidence>
<evidence type="ECO:0000256" key="1">
    <source>
        <dbReference type="ARBA" id="ARBA00007583"/>
    </source>
</evidence>
<dbReference type="InterPro" id="IPR021520">
    <property type="entry name" value="Stealth_CR2"/>
</dbReference>
<organism evidence="9 10">
    <name type="scientific">Nocardiopsis terrae</name>
    <dbReference type="NCBI Taxonomy" id="372655"/>
    <lineage>
        <taxon>Bacteria</taxon>
        <taxon>Bacillati</taxon>
        <taxon>Actinomycetota</taxon>
        <taxon>Actinomycetes</taxon>
        <taxon>Streptosporangiales</taxon>
        <taxon>Nocardiopsidaceae</taxon>
        <taxon>Nocardiopsis</taxon>
    </lineage>
</organism>
<evidence type="ECO:0000259" key="7">
    <source>
        <dbReference type="Pfam" id="PF17102"/>
    </source>
</evidence>
<dbReference type="InterPro" id="IPR047141">
    <property type="entry name" value="Stealth"/>
</dbReference>
<feature type="region of interest" description="Disordered" evidence="4">
    <location>
        <begin position="308"/>
        <end position="327"/>
    </location>
</feature>
<evidence type="ECO:0000313" key="9">
    <source>
        <dbReference type="EMBL" id="MBE1459029.1"/>
    </source>
</evidence>
<dbReference type="Pfam" id="PF17102">
    <property type="entry name" value="Stealth_CR3"/>
    <property type="match status" value="1"/>
</dbReference>
<feature type="region of interest" description="Disordered" evidence="4">
    <location>
        <begin position="1"/>
        <end position="27"/>
    </location>
</feature>
<dbReference type="EMBL" id="JADBDY010000001">
    <property type="protein sequence ID" value="MBE1459029.1"/>
    <property type="molecule type" value="Genomic_DNA"/>
</dbReference>
<feature type="domain" description="Stealth protein CR1 conserved region 1" evidence="6">
    <location>
        <begin position="292"/>
        <end position="314"/>
    </location>
</feature>
<evidence type="ECO:0000313" key="10">
    <source>
        <dbReference type="Proteomes" id="UP000598217"/>
    </source>
</evidence>
<evidence type="ECO:0000256" key="2">
    <source>
        <dbReference type="ARBA" id="ARBA00022679"/>
    </source>
</evidence>
<dbReference type="Pfam" id="PF17101">
    <property type="entry name" value="Stealth_CR1"/>
    <property type="match status" value="1"/>
</dbReference>
<evidence type="ECO:0000256" key="4">
    <source>
        <dbReference type="SAM" id="MobiDB-lite"/>
    </source>
</evidence>
<dbReference type="InterPro" id="IPR031356">
    <property type="entry name" value="Stealth_CR4"/>
</dbReference>